<evidence type="ECO:0008006" key="4">
    <source>
        <dbReference type="Google" id="ProtNLM"/>
    </source>
</evidence>
<keyword evidence="2" id="KW-1185">Reference proteome</keyword>
<feature type="chain" id="PRO_5045507392" description="MD-2-related lipid-recognition domain-containing protein" evidence="1">
    <location>
        <begin position="23"/>
        <end position="177"/>
    </location>
</feature>
<accession>A0AB39Z1D3</accession>
<evidence type="ECO:0000256" key="1">
    <source>
        <dbReference type="SAM" id="SignalP"/>
    </source>
</evidence>
<protein>
    <recommendedName>
        <fullName evidence="4">MD-2-related lipid-recognition domain-containing protein</fullName>
    </recommendedName>
</protein>
<evidence type="ECO:0000313" key="2">
    <source>
        <dbReference type="Proteomes" id="UP001652628"/>
    </source>
</evidence>
<gene>
    <name evidence="3" type="primary">LOC108007497</name>
</gene>
<proteinExistence type="predicted"/>
<reference evidence="3" key="1">
    <citation type="submission" date="2025-08" db="UniProtKB">
        <authorList>
            <consortium name="RefSeq"/>
        </authorList>
    </citation>
    <scope>IDENTIFICATION</scope>
</reference>
<evidence type="ECO:0000313" key="3">
    <source>
        <dbReference type="RefSeq" id="XP_016926669.4"/>
    </source>
</evidence>
<organism evidence="2 3">
    <name type="scientific">Drosophila suzukii</name>
    <name type="common">Spotted-wing drosophila fruit fly</name>
    <dbReference type="NCBI Taxonomy" id="28584"/>
    <lineage>
        <taxon>Eukaryota</taxon>
        <taxon>Metazoa</taxon>
        <taxon>Ecdysozoa</taxon>
        <taxon>Arthropoda</taxon>
        <taxon>Hexapoda</taxon>
        <taxon>Insecta</taxon>
        <taxon>Pterygota</taxon>
        <taxon>Neoptera</taxon>
        <taxon>Endopterygota</taxon>
        <taxon>Diptera</taxon>
        <taxon>Brachycera</taxon>
        <taxon>Muscomorpha</taxon>
        <taxon>Ephydroidea</taxon>
        <taxon>Drosophilidae</taxon>
        <taxon>Drosophila</taxon>
        <taxon>Sophophora</taxon>
    </lineage>
</organism>
<dbReference type="InterPro" id="IPR010512">
    <property type="entry name" value="DUF1091"/>
</dbReference>
<dbReference type="GeneID" id="108007497"/>
<keyword evidence="1" id="KW-0732">Signal</keyword>
<dbReference type="RefSeq" id="XP_016926669.4">
    <property type="nucleotide sequence ID" value="XM_017071180.4"/>
</dbReference>
<feature type="signal peptide" evidence="1">
    <location>
        <begin position="1"/>
        <end position="22"/>
    </location>
</feature>
<dbReference type="PANTHER" id="PTHR20898">
    <property type="entry name" value="DAEDALUS ON 3-RELATED-RELATED"/>
    <property type="match status" value="1"/>
</dbReference>
<dbReference type="Pfam" id="PF06477">
    <property type="entry name" value="DUF1091"/>
    <property type="match status" value="1"/>
</dbReference>
<dbReference type="Proteomes" id="UP001652628">
    <property type="component" value="Chromosome 3"/>
</dbReference>
<dbReference type="SMART" id="SM00697">
    <property type="entry name" value="DM8"/>
    <property type="match status" value="1"/>
</dbReference>
<dbReference type="PANTHER" id="PTHR20898:SF0">
    <property type="entry name" value="DAEDALUS ON 3-RELATED"/>
    <property type="match status" value="1"/>
</dbReference>
<dbReference type="AlphaFoldDB" id="A0AB39Z1D3"/>
<sequence length="177" mass="21133">MRNTLKVVGILTIFLTWRLSDSVTYKLTNVKCESHNKSWVTINECRLKAINRNKTVFNFNATFHHPTNDILMDYQFLKRENGYKPWLYRKKINGCRFLKRPYDALSILIYRTYKDVSNINHTCPLYGDILIRGMHLTTELNSLPYPTGDYMLQVNWLFYRKIQFVTNVSYQFVENLL</sequence>
<name>A0AB39Z1D3_DROSZ</name>